<dbReference type="Gene3D" id="3.40.80.10">
    <property type="entry name" value="Peptidoglycan recognition protein-like"/>
    <property type="match status" value="1"/>
</dbReference>
<keyword evidence="4" id="KW-0961">Cell wall biogenesis/degradation</keyword>
<accession>A0ABU0BF69</accession>
<evidence type="ECO:0000256" key="5">
    <source>
        <dbReference type="SAM" id="MobiDB-lite"/>
    </source>
</evidence>
<evidence type="ECO:0000256" key="2">
    <source>
        <dbReference type="ARBA" id="ARBA00011901"/>
    </source>
</evidence>
<dbReference type="InterPro" id="IPR002502">
    <property type="entry name" value="Amidase_domain"/>
</dbReference>
<evidence type="ECO:0000256" key="3">
    <source>
        <dbReference type="ARBA" id="ARBA00022801"/>
    </source>
</evidence>
<keyword evidence="8" id="KW-1185">Reference proteome</keyword>
<dbReference type="InterPro" id="IPR051206">
    <property type="entry name" value="NAMLAA_amidase_2"/>
</dbReference>
<feature type="domain" description="N-acetylmuramoyl-L-alanine amidase" evidence="6">
    <location>
        <begin position="199"/>
        <end position="365"/>
    </location>
</feature>
<evidence type="ECO:0000256" key="1">
    <source>
        <dbReference type="ARBA" id="ARBA00001561"/>
    </source>
</evidence>
<dbReference type="CDD" id="cd06583">
    <property type="entry name" value="PGRP"/>
    <property type="match status" value="1"/>
</dbReference>
<evidence type="ECO:0000256" key="4">
    <source>
        <dbReference type="ARBA" id="ARBA00023316"/>
    </source>
</evidence>
<gene>
    <name evidence="7" type="ORF">J2S75_003527</name>
</gene>
<dbReference type="PANTHER" id="PTHR30417:SF1">
    <property type="entry name" value="N-ACETYLMURAMOYL-L-ALANINE AMIDASE AMID"/>
    <property type="match status" value="1"/>
</dbReference>
<proteinExistence type="predicted"/>
<dbReference type="SMART" id="SM00644">
    <property type="entry name" value="Ami_2"/>
    <property type="match status" value="1"/>
</dbReference>
<organism evidence="7 8">
    <name type="scientific">Ancylobacter polymorphus</name>
    <dbReference type="NCBI Taxonomy" id="223390"/>
    <lineage>
        <taxon>Bacteria</taxon>
        <taxon>Pseudomonadati</taxon>
        <taxon>Pseudomonadota</taxon>
        <taxon>Alphaproteobacteria</taxon>
        <taxon>Hyphomicrobiales</taxon>
        <taxon>Xanthobacteraceae</taxon>
        <taxon>Ancylobacter</taxon>
    </lineage>
</organism>
<name>A0ABU0BF69_9HYPH</name>
<sequence>MGNAEGAAPAAKSPRQGKAGPRPSPRFSFSAAQATIIAALLAAFGAVVGHVVSGWTTRETALLNAQAELDQQARRLTHEIAQQNEKQQHEISLERQRFVQQTISAAIARGTEEEQRRALRFYATIGIIAEPYAQKILDLPQDKLPVAAQVPTAAIAPFGGRLWREGSTLGGLTLPRLGIVDGKVVSQGDIDVDFIPAASIGGPFEAADPRFIVLDFASTDAAAGLVSAFSRPQTNASVHFVISRDGGMIQMVPLDRIAWHAGTSEWKGLRGLNARSIGIDFVNNGQLHRRQDGVWMTWDGKAVPEARVCAQDTPSGNGTVGFECYSEAQIATSVALVRALKQSYPTVTEVVTQADISPGRKIGPGPAFPLMVFR</sequence>
<dbReference type="InterPro" id="IPR036505">
    <property type="entry name" value="Amidase/PGRP_sf"/>
</dbReference>
<dbReference type="SUPFAM" id="SSF55846">
    <property type="entry name" value="N-acetylmuramoyl-L-alanine amidase-like"/>
    <property type="match status" value="1"/>
</dbReference>
<dbReference type="Proteomes" id="UP001224682">
    <property type="component" value="Unassembled WGS sequence"/>
</dbReference>
<reference evidence="7 8" key="1">
    <citation type="submission" date="2023-07" db="EMBL/GenBank/DDBJ databases">
        <title>Genomic Encyclopedia of Type Strains, Phase IV (KMG-IV): sequencing the most valuable type-strain genomes for metagenomic binning, comparative biology and taxonomic classification.</title>
        <authorList>
            <person name="Goeker M."/>
        </authorList>
    </citation>
    <scope>NUCLEOTIDE SEQUENCE [LARGE SCALE GENOMIC DNA]</scope>
    <source>
        <strain evidence="7 8">DSM 2457</strain>
    </source>
</reference>
<keyword evidence="3" id="KW-0378">Hydrolase</keyword>
<evidence type="ECO:0000313" key="7">
    <source>
        <dbReference type="EMBL" id="MDQ0304482.1"/>
    </source>
</evidence>
<dbReference type="EC" id="3.5.1.28" evidence="2"/>
<evidence type="ECO:0000259" key="6">
    <source>
        <dbReference type="SMART" id="SM00644"/>
    </source>
</evidence>
<evidence type="ECO:0000313" key="8">
    <source>
        <dbReference type="Proteomes" id="UP001224682"/>
    </source>
</evidence>
<dbReference type="EMBL" id="JAUSUI010000008">
    <property type="protein sequence ID" value="MDQ0304482.1"/>
    <property type="molecule type" value="Genomic_DNA"/>
</dbReference>
<dbReference type="Pfam" id="PF01510">
    <property type="entry name" value="Amidase_2"/>
    <property type="match status" value="1"/>
</dbReference>
<comment type="catalytic activity">
    <reaction evidence="1">
        <text>Hydrolyzes the link between N-acetylmuramoyl residues and L-amino acid residues in certain cell-wall glycopeptides.</text>
        <dbReference type="EC" id="3.5.1.28"/>
    </reaction>
</comment>
<dbReference type="PANTHER" id="PTHR30417">
    <property type="entry name" value="N-ACETYLMURAMOYL-L-ALANINE AMIDASE AMID"/>
    <property type="match status" value="1"/>
</dbReference>
<comment type="caution">
    <text evidence="7">The sequence shown here is derived from an EMBL/GenBank/DDBJ whole genome shotgun (WGS) entry which is preliminary data.</text>
</comment>
<feature type="region of interest" description="Disordered" evidence="5">
    <location>
        <begin position="1"/>
        <end position="26"/>
    </location>
</feature>
<protein>
    <recommendedName>
        <fullName evidence="2">N-acetylmuramoyl-L-alanine amidase</fullName>
        <ecNumber evidence="2">3.5.1.28</ecNumber>
    </recommendedName>
</protein>